<keyword evidence="2" id="KW-1185">Reference proteome</keyword>
<evidence type="ECO:0000313" key="1">
    <source>
        <dbReference type="EMBL" id="KAG0430578.1"/>
    </source>
</evidence>
<dbReference type="EMBL" id="JABSTQ010009309">
    <property type="protein sequence ID" value="KAG0430578.1"/>
    <property type="molecule type" value="Genomic_DNA"/>
</dbReference>
<reference evidence="1 2" key="1">
    <citation type="journal article" date="2020" name="Cell">
        <title>Large-Scale Comparative Analyses of Tick Genomes Elucidate Their Genetic Diversity and Vector Capacities.</title>
        <authorList>
            <consortium name="Tick Genome and Microbiome Consortium (TIGMIC)"/>
            <person name="Jia N."/>
            <person name="Wang J."/>
            <person name="Shi W."/>
            <person name="Du L."/>
            <person name="Sun Y."/>
            <person name="Zhan W."/>
            <person name="Jiang J.F."/>
            <person name="Wang Q."/>
            <person name="Zhang B."/>
            <person name="Ji P."/>
            <person name="Bell-Sakyi L."/>
            <person name="Cui X.M."/>
            <person name="Yuan T.T."/>
            <person name="Jiang B.G."/>
            <person name="Yang W.F."/>
            <person name="Lam T.T."/>
            <person name="Chang Q.C."/>
            <person name="Ding S.J."/>
            <person name="Wang X.J."/>
            <person name="Zhu J.G."/>
            <person name="Ruan X.D."/>
            <person name="Zhao L."/>
            <person name="Wei J.T."/>
            <person name="Ye R.Z."/>
            <person name="Que T.C."/>
            <person name="Du C.H."/>
            <person name="Zhou Y.H."/>
            <person name="Cheng J.X."/>
            <person name="Dai P.F."/>
            <person name="Guo W.B."/>
            <person name="Han X.H."/>
            <person name="Huang E.J."/>
            <person name="Li L.F."/>
            <person name="Wei W."/>
            <person name="Gao Y.C."/>
            <person name="Liu J.Z."/>
            <person name="Shao H.Z."/>
            <person name="Wang X."/>
            <person name="Wang C.C."/>
            <person name="Yang T.C."/>
            <person name="Huo Q.B."/>
            <person name="Li W."/>
            <person name="Chen H.Y."/>
            <person name="Chen S.E."/>
            <person name="Zhou L.G."/>
            <person name="Ni X.B."/>
            <person name="Tian J.H."/>
            <person name="Sheng Y."/>
            <person name="Liu T."/>
            <person name="Pan Y.S."/>
            <person name="Xia L.Y."/>
            <person name="Li J."/>
            <person name="Zhao F."/>
            <person name="Cao W.C."/>
        </authorList>
    </citation>
    <scope>NUCLEOTIDE SEQUENCE [LARGE SCALE GENOMIC DNA]</scope>
    <source>
        <strain evidence="1">Iper-2018</strain>
    </source>
</reference>
<gene>
    <name evidence="1" type="ORF">HPB47_022563</name>
</gene>
<sequence>MGAIAISRQRSPPNVPPTGRSKTDVPSKQPIPKALRDSVQRSIAASSSVLGDWDMLSEFAGDPKEYQRLRWSRNSLLTRAKLASAVGKAQLHCSHCEHQWHDSSVEVFFDLGRLGAPRVVRKQCFNCGHLVVPSFSCIEWDRLASEALGKWSKKALEAHRRQRLDLPGSQHTSVTVSDPIMKNTVFYNVDVVNNNAL</sequence>
<evidence type="ECO:0000313" key="2">
    <source>
        <dbReference type="Proteomes" id="UP000805193"/>
    </source>
</evidence>
<name>A0AC60QBQ2_IXOPE</name>
<organism evidence="1 2">
    <name type="scientific">Ixodes persulcatus</name>
    <name type="common">Taiga tick</name>
    <dbReference type="NCBI Taxonomy" id="34615"/>
    <lineage>
        <taxon>Eukaryota</taxon>
        <taxon>Metazoa</taxon>
        <taxon>Ecdysozoa</taxon>
        <taxon>Arthropoda</taxon>
        <taxon>Chelicerata</taxon>
        <taxon>Arachnida</taxon>
        <taxon>Acari</taxon>
        <taxon>Parasitiformes</taxon>
        <taxon>Ixodida</taxon>
        <taxon>Ixodoidea</taxon>
        <taxon>Ixodidae</taxon>
        <taxon>Ixodinae</taxon>
        <taxon>Ixodes</taxon>
    </lineage>
</organism>
<dbReference type="Proteomes" id="UP000805193">
    <property type="component" value="Unassembled WGS sequence"/>
</dbReference>
<proteinExistence type="predicted"/>
<accession>A0AC60QBQ2</accession>
<comment type="caution">
    <text evidence="1">The sequence shown here is derived from an EMBL/GenBank/DDBJ whole genome shotgun (WGS) entry which is preliminary data.</text>
</comment>
<protein>
    <submittedName>
        <fullName evidence="1">Uncharacterized protein</fullName>
    </submittedName>
</protein>